<comment type="caution">
    <text evidence="2">The sequence shown here is derived from an EMBL/GenBank/DDBJ whole genome shotgun (WGS) entry which is preliminary data.</text>
</comment>
<feature type="domain" description="DUF4142" evidence="1">
    <location>
        <begin position="53"/>
        <end position="187"/>
    </location>
</feature>
<evidence type="ECO:0000313" key="2">
    <source>
        <dbReference type="EMBL" id="KAA9379210.1"/>
    </source>
</evidence>
<protein>
    <submittedName>
        <fullName evidence="2">DUF4142 domain-containing protein</fullName>
    </submittedName>
</protein>
<dbReference type="InterPro" id="IPR025419">
    <property type="entry name" value="DUF4142"/>
</dbReference>
<dbReference type="Proteomes" id="UP000327011">
    <property type="component" value="Unassembled WGS sequence"/>
</dbReference>
<dbReference type="PANTHER" id="PTHR38593">
    <property type="entry name" value="BLR2558 PROTEIN"/>
    <property type="match status" value="1"/>
</dbReference>
<dbReference type="Pfam" id="PF13628">
    <property type="entry name" value="DUF4142"/>
    <property type="match status" value="1"/>
</dbReference>
<gene>
    <name evidence="2" type="ORF">F5972_13590</name>
</gene>
<reference evidence="2 3" key="1">
    <citation type="submission" date="2019-09" db="EMBL/GenBank/DDBJ databases">
        <title>Screening of Novel Bioactive Compounds from Soil-Associated.</title>
        <authorList>
            <person name="Gong X."/>
        </authorList>
    </citation>
    <scope>NUCLEOTIDE SEQUENCE [LARGE SCALE GENOMIC DNA]</scope>
    <source>
        <strain evidence="2 3">Gxj-6</strain>
    </source>
</reference>
<dbReference type="Gene3D" id="1.20.1260.10">
    <property type="match status" value="1"/>
</dbReference>
<name>A0A5J5K6G0_9ACTN</name>
<organism evidence="2 3">
    <name type="scientific">Microbispora cellulosiformans</name>
    <dbReference type="NCBI Taxonomy" id="2614688"/>
    <lineage>
        <taxon>Bacteria</taxon>
        <taxon>Bacillati</taxon>
        <taxon>Actinomycetota</taxon>
        <taxon>Actinomycetes</taxon>
        <taxon>Streptosporangiales</taxon>
        <taxon>Streptosporangiaceae</taxon>
        <taxon>Microbispora</taxon>
    </lineage>
</organism>
<dbReference type="EMBL" id="VYTZ01000004">
    <property type="protein sequence ID" value="KAA9379210.1"/>
    <property type="molecule type" value="Genomic_DNA"/>
</dbReference>
<dbReference type="InterPro" id="IPR012347">
    <property type="entry name" value="Ferritin-like"/>
</dbReference>
<evidence type="ECO:0000313" key="3">
    <source>
        <dbReference type="Proteomes" id="UP000327011"/>
    </source>
</evidence>
<sequence>MPGWSSTDQPVLAAGRGSGDPMLRSLIATVTTVVAALSGVTAAHAAPPDASDQDKAFLVSAHQDNLTEIEGGQTAERQAESQAVKDAGSRLVKDHTALDEQVTKVAAEYGVDLPGQPSERQQAELRKFAAKSGAAFDRAWVPAQAEDHRATLVALDKEASSGSSEKVRQLARDAKPVVKEHLDLMESIQSGG</sequence>
<evidence type="ECO:0000259" key="1">
    <source>
        <dbReference type="Pfam" id="PF13628"/>
    </source>
</evidence>
<keyword evidence="3" id="KW-1185">Reference proteome</keyword>
<accession>A0A5J5K6G0</accession>
<proteinExistence type="predicted"/>
<dbReference type="AlphaFoldDB" id="A0A5J5K6G0"/>
<dbReference type="PANTHER" id="PTHR38593:SF1">
    <property type="entry name" value="BLR2558 PROTEIN"/>
    <property type="match status" value="1"/>
</dbReference>